<dbReference type="InParanoid" id="G4Z9V9"/>
<dbReference type="GeneID" id="20641593"/>
<dbReference type="EMBL" id="JH159153">
    <property type="protein sequence ID" value="EGZ19812.1"/>
    <property type="molecule type" value="Genomic_DNA"/>
</dbReference>
<organism evidence="2 3">
    <name type="scientific">Phytophthora sojae (strain P6497)</name>
    <name type="common">Soybean stem and root rot agent</name>
    <name type="synonym">Phytophthora megasperma f. sp. glycines</name>
    <dbReference type="NCBI Taxonomy" id="1094619"/>
    <lineage>
        <taxon>Eukaryota</taxon>
        <taxon>Sar</taxon>
        <taxon>Stramenopiles</taxon>
        <taxon>Oomycota</taxon>
        <taxon>Peronosporomycetes</taxon>
        <taxon>Peronosporales</taxon>
        <taxon>Peronosporaceae</taxon>
        <taxon>Phytophthora</taxon>
    </lineage>
</organism>
<gene>
    <name evidence="2" type="ORF">PHYSODRAFT_298212</name>
</gene>
<proteinExistence type="predicted"/>
<evidence type="ECO:0000313" key="2">
    <source>
        <dbReference type="EMBL" id="EGZ19812.1"/>
    </source>
</evidence>
<protein>
    <submittedName>
        <fullName evidence="2">Uncharacterized protein</fullName>
    </submittedName>
</protein>
<reference evidence="2 3" key="1">
    <citation type="journal article" date="2006" name="Science">
        <title>Phytophthora genome sequences uncover evolutionary origins and mechanisms of pathogenesis.</title>
        <authorList>
            <person name="Tyler B.M."/>
            <person name="Tripathy S."/>
            <person name="Zhang X."/>
            <person name="Dehal P."/>
            <person name="Jiang R.H."/>
            <person name="Aerts A."/>
            <person name="Arredondo F.D."/>
            <person name="Baxter L."/>
            <person name="Bensasson D."/>
            <person name="Beynon J.L."/>
            <person name="Chapman J."/>
            <person name="Damasceno C.M."/>
            <person name="Dorrance A.E."/>
            <person name="Dou D."/>
            <person name="Dickerman A.W."/>
            <person name="Dubchak I.L."/>
            <person name="Garbelotto M."/>
            <person name="Gijzen M."/>
            <person name="Gordon S.G."/>
            <person name="Govers F."/>
            <person name="Grunwald N.J."/>
            <person name="Huang W."/>
            <person name="Ivors K.L."/>
            <person name="Jones R.W."/>
            <person name="Kamoun S."/>
            <person name="Krampis K."/>
            <person name="Lamour K.H."/>
            <person name="Lee M.K."/>
            <person name="McDonald W.H."/>
            <person name="Medina M."/>
            <person name="Meijer H.J."/>
            <person name="Nordberg E.K."/>
            <person name="Maclean D.J."/>
            <person name="Ospina-Giraldo M.D."/>
            <person name="Morris P.F."/>
            <person name="Phuntumart V."/>
            <person name="Putnam N.H."/>
            <person name="Rash S."/>
            <person name="Rose J.K."/>
            <person name="Sakihama Y."/>
            <person name="Salamov A.A."/>
            <person name="Savidor A."/>
            <person name="Scheuring C.F."/>
            <person name="Smith B.M."/>
            <person name="Sobral B.W."/>
            <person name="Terry A."/>
            <person name="Torto-Alalibo T.A."/>
            <person name="Win J."/>
            <person name="Xu Z."/>
            <person name="Zhang H."/>
            <person name="Grigoriev I.V."/>
            <person name="Rokhsar D.S."/>
            <person name="Boore J.L."/>
        </authorList>
    </citation>
    <scope>NUCLEOTIDE SEQUENCE [LARGE SCALE GENOMIC DNA]</scope>
    <source>
        <strain evidence="2 3">P6497</strain>
    </source>
</reference>
<sequence length="622" mass="69953">MSLIDALTGGPFADTTPDSVPRTGATDSVQGFRAKVYAKDLTQCAGLIASEVSDELTGLGEDEDHALIVVVPRSSFALPTMLWLRPMEIEWTVPKARVQLSISAETRALELPRACWSSRRKSIAVASGRTGKSCTALAFAYALKPSQWDVIWLHLSSTYGVARCVWLRGGEKVTCTLDMTTLTTQLLLLLGETSNEVTTIVFLDGYDNRENEVMDAGFVCRKWRDDDVIKHRLVFVCSTVRLGGDYRSELTHDIPGTVTITEEAARGVKIPAPDHENSEEGEDEEMFELDETDWQGNKLELEVRDAMRFLLGSWSLEDYRDAAQDETFFNSVKDAFPSFPESGYATATPVERMSLLERRQSVEMKHCIAGGSARLMFGVSVDNAVTFLDDAVSHLRNVGVIESLLAIYRREFGDDETCLLSAYIARQIAVSRGFDILEKIATARRVTPPMDEWLFEAWFLSMLKTEDIRFQQERFSVLRGGVWKRSDVVFFDPSNSSIDIDLEYAICVTPVQWNEAGYDAVFVDMPNRLVRFVQVTRADYHRYDHRYFIEFLGKLIAQQDDQLSDFRRPVTTLAFKENVIQVPSSSSSSVSVAIRTIAGYEFENCEAEVQTLEVDYDVSAHK</sequence>
<dbReference type="AlphaFoldDB" id="G4Z9V9"/>
<evidence type="ECO:0000313" key="3">
    <source>
        <dbReference type="Proteomes" id="UP000002640"/>
    </source>
</evidence>
<dbReference type="KEGG" id="psoj:PHYSODRAFT_298212"/>
<name>G4Z9V9_PHYSP</name>
<keyword evidence="3" id="KW-1185">Reference proteome</keyword>
<feature type="region of interest" description="Disordered" evidence="1">
    <location>
        <begin position="1"/>
        <end position="25"/>
    </location>
</feature>
<accession>G4Z9V9</accession>
<evidence type="ECO:0000256" key="1">
    <source>
        <dbReference type="SAM" id="MobiDB-lite"/>
    </source>
</evidence>
<dbReference type="Proteomes" id="UP000002640">
    <property type="component" value="Unassembled WGS sequence"/>
</dbReference>
<dbReference type="RefSeq" id="XP_009522529.1">
    <property type="nucleotide sequence ID" value="XM_009524234.1"/>
</dbReference>